<dbReference type="Proteomes" id="UP001469089">
    <property type="component" value="Unassembled WGS sequence"/>
</dbReference>
<feature type="chain" id="PRO_5013172792" evidence="2">
    <location>
        <begin position="23"/>
        <end position="102"/>
    </location>
</feature>
<sequence length="102" mass="11392">MKVRNVLGIGLLAAFLSPLASAEVDQHKSAPHSHAHTSATDTHKKVKPKHHGKTRAEVRQELIEAQRNGIVPTNDVNYPPNERTIERNKARYAAFERHNASK</sequence>
<proteinExistence type="predicted"/>
<feature type="region of interest" description="Disordered" evidence="1">
    <location>
        <begin position="22"/>
        <end position="88"/>
    </location>
</feature>
<reference evidence="3" key="2">
    <citation type="submission" date="2022-09" db="EMBL/GenBank/DDBJ databases">
        <authorList>
            <person name="Fergusson C."/>
            <person name="Paulo B.S."/>
            <person name="Eustaquio A.S."/>
            <person name="Linington R."/>
        </authorList>
    </citation>
    <scope>NUCLEOTIDE SEQUENCE</scope>
    <source>
        <strain evidence="3">RL17-338-BIF-B</strain>
    </source>
</reference>
<evidence type="ECO:0000313" key="3">
    <source>
        <dbReference type="EMBL" id="MEQ5842874.1"/>
    </source>
</evidence>
<evidence type="ECO:0000313" key="4">
    <source>
        <dbReference type="EMBL" id="PCE22231.1"/>
    </source>
</evidence>
<organism evidence="4 5">
    <name type="scientific">Paraburkholderia acidicola</name>
    <dbReference type="NCBI Taxonomy" id="1912599"/>
    <lineage>
        <taxon>Bacteria</taxon>
        <taxon>Pseudomonadati</taxon>
        <taxon>Pseudomonadota</taxon>
        <taxon>Betaproteobacteria</taxon>
        <taxon>Burkholderiales</taxon>
        <taxon>Burkholderiaceae</taxon>
        <taxon>Paraburkholderia</taxon>
    </lineage>
</organism>
<comment type="caution">
    <text evidence="4">The sequence shown here is derived from an EMBL/GenBank/DDBJ whole genome shotgun (WGS) entry which is preliminary data.</text>
</comment>
<dbReference type="Pfam" id="PF13663">
    <property type="entry name" value="DUF4148"/>
    <property type="match status" value="1"/>
</dbReference>
<evidence type="ECO:0000313" key="6">
    <source>
        <dbReference type="Proteomes" id="UP001469089"/>
    </source>
</evidence>
<feature type="signal peptide" evidence="2">
    <location>
        <begin position="1"/>
        <end position="22"/>
    </location>
</feature>
<dbReference type="EMBL" id="MTZV01000006">
    <property type="protein sequence ID" value="PCE22231.1"/>
    <property type="molecule type" value="Genomic_DNA"/>
</dbReference>
<dbReference type="AlphaFoldDB" id="A0A2A4EM99"/>
<evidence type="ECO:0000313" key="5">
    <source>
        <dbReference type="Proteomes" id="UP000218022"/>
    </source>
</evidence>
<evidence type="ECO:0000256" key="1">
    <source>
        <dbReference type="SAM" id="MobiDB-lite"/>
    </source>
</evidence>
<accession>A0A2A4EM99</accession>
<keyword evidence="6" id="KW-1185">Reference proteome</keyword>
<reference evidence="4 5" key="1">
    <citation type="submission" date="2017-01" db="EMBL/GenBank/DDBJ databases">
        <title>Whole-Genome Shotgun Sequencing of Two beta-Proteobacterial Species in Search of the Bulgecin Biosynthetic Cluster.</title>
        <authorList>
            <person name="Horsman M.E."/>
            <person name="Marous D.R."/>
            <person name="Li R."/>
            <person name="Oliver R.A."/>
            <person name="Byun B."/>
            <person name="Emrich S.J."/>
            <person name="Boggess B."/>
            <person name="Townsend C.A."/>
            <person name="Mobashery S."/>
        </authorList>
    </citation>
    <scope>NUCLEOTIDE SEQUENCE [LARGE SCALE GENOMIC DNA]</scope>
    <source>
        <strain evidence="4 5">ATCC 31363</strain>
    </source>
</reference>
<dbReference type="RefSeq" id="WP_096723835.1">
    <property type="nucleotide sequence ID" value="NZ_JAOALG010000002.1"/>
</dbReference>
<dbReference type="EMBL" id="JAOALG010000002">
    <property type="protein sequence ID" value="MEQ5842874.1"/>
    <property type="molecule type" value="Genomic_DNA"/>
</dbReference>
<keyword evidence="2" id="KW-0732">Signal</keyword>
<feature type="compositionally biased region" description="Basic residues" evidence="1">
    <location>
        <begin position="44"/>
        <end position="53"/>
    </location>
</feature>
<gene>
    <name evidence="4" type="ORF">BWP39_21390</name>
    <name evidence="3" type="ORF">N0A02_25800</name>
</gene>
<dbReference type="Proteomes" id="UP000218022">
    <property type="component" value="Unassembled WGS sequence"/>
</dbReference>
<reference evidence="3 6" key="3">
    <citation type="journal article" date="2024" name="Chem. Sci.">
        <title>Discovery of a lagriamide polyketide by integrated genome mining, isotopic labeling, and untargeted metabolomics.</title>
        <authorList>
            <person name="Fergusson C.H."/>
            <person name="Saulog J."/>
            <person name="Paulo B.S."/>
            <person name="Wilson D.M."/>
            <person name="Liu D.Y."/>
            <person name="Morehouse N.J."/>
            <person name="Waterworth S."/>
            <person name="Barkei J."/>
            <person name="Gray C.A."/>
            <person name="Kwan J.C."/>
            <person name="Eustaquio A.S."/>
            <person name="Linington R.G."/>
        </authorList>
    </citation>
    <scope>NUCLEOTIDE SEQUENCE [LARGE SCALE GENOMIC DNA]</scope>
    <source>
        <strain evidence="3 6">RL17-338-BIF-B</strain>
    </source>
</reference>
<name>A0A2A4EM99_9BURK</name>
<feature type="compositionally biased region" description="Basic and acidic residues" evidence="1">
    <location>
        <begin position="54"/>
        <end position="64"/>
    </location>
</feature>
<evidence type="ECO:0000256" key="2">
    <source>
        <dbReference type="SAM" id="SignalP"/>
    </source>
</evidence>
<dbReference type="InterPro" id="IPR025421">
    <property type="entry name" value="DUF4148"/>
</dbReference>
<protein>
    <submittedName>
        <fullName evidence="3">DUF4148 domain-containing protein</fullName>
    </submittedName>
</protein>